<dbReference type="InterPro" id="IPR011049">
    <property type="entry name" value="Serralysin-like_metalloprot_C"/>
</dbReference>
<dbReference type="InterPro" id="IPR050964">
    <property type="entry name" value="Striated_Muscle_Regulatory"/>
</dbReference>
<keyword evidence="5" id="KW-0787">Thick filament</keyword>
<dbReference type="InterPro" id="IPR036116">
    <property type="entry name" value="FN3_sf"/>
</dbReference>
<evidence type="ECO:0000259" key="16">
    <source>
        <dbReference type="PROSITE" id="PS50853"/>
    </source>
</evidence>
<dbReference type="SMART" id="SM00408">
    <property type="entry name" value="IGc2"/>
    <property type="match status" value="5"/>
</dbReference>
<gene>
    <name evidence="17" type="ORF">UY3_11814</name>
</gene>
<dbReference type="SMART" id="SM00060">
    <property type="entry name" value="FN3"/>
    <property type="match status" value="5"/>
</dbReference>
<dbReference type="PANTHER" id="PTHR13817:SF16">
    <property type="entry name" value="MYOMESIN-1"/>
    <property type="match status" value="1"/>
</dbReference>
<keyword evidence="6" id="KW-0963">Cytoplasm</keyword>
<feature type="domain" description="Fibronectin type-III" evidence="16">
    <location>
        <begin position="991"/>
        <end position="1089"/>
    </location>
</feature>
<evidence type="ECO:0000256" key="10">
    <source>
        <dbReference type="ARBA" id="ARBA00023179"/>
    </source>
</evidence>
<dbReference type="GO" id="GO:0042802">
    <property type="term" value="F:identical protein binding"/>
    <property type="evidence" value="ECO:0007669"/>
    <property type="project" value="UniProtKB-ARBA"/>
</dbReference>
<dbReference type="SUPFAM" id="SSF101967">
    <property type="entry name" value="Adhesin YadA, collagen-binding domain"/>
    <property type="match status" value="1"/>
</dbReference>
<dbReference type="Pfam" id="PF00041">
    <property type="entry name" value="fn3"/>
    <property type="match status" value="5"/>
</dbReference>
<evidence type="ECO:0000256" key="3">
    <source>
        <dbReference type="ARBA" id="ARBA00004496"/>
    </source>
</evidence>
<evidence type="ECO:0000256" key="9">
    <source>
        <dbReference type="ARBA" id="ARBA00022801"/>
    </source>
</evidence>
<dbReference type="InterPro" id="IPR003599">
    <property type="entry name" value="Ig_sub"/>
</dbReference>
<feature type="domain" description="Fibronectin type-III" evidence="16">
    <location>
        <begin position="1096"/>
        <end position="1195"/>
    </location>
</feature>
<name>M7B1W3_CHEMY</name>
<dbReference type="SUPFAM" id="SSF49265">
    <property type="entry name" value="Fibronectin type III"/>
    <property type="match status" value="3"/>
</dbReference>
<dbReference type="CDD" id="cd00063">
    <property type="entry name" value="FN3"/>
    <property type="match status" value="5"/>
</dbReference>
<reference evidence="18" key="1">
    <citation type="journal article" date="2013" name="Nat. Genet.">
        <title>The draft genomes of soft-shell turtle and green sea turtle yield insights into the development and evolution of the turtle-specific body plan.</title>
        <authorList>
            <person name="Wang Z."/>
            <person name="Pascual-Anaya J."/>
            <person name="Zadissa A."/>
            <person name="Li W."/>
            <person name="Niimura Y."/>
            <person name="Huang Z."/>
            <person name="Li C."/>
            <person name="White S."/>
            <person name="Xiong Z."/>
            <person name="Fang D."/>
            <person name="Wang B."/>
            <person name="Ming Y."/>
            <person name="Chen Y."/>
            <person name="Zheng Y."/>
            <person name="Kuraku S."/>
            <person name="Pignatelli M."/>
            <person name="Herrero J."/>
            <person name="Beal K."/>
            <person name="Nozawa M."/>
            <person name="Li Q."/>
            <person name="Wang J."/>
            <person name="Zhang H."/>
            <person name="Yu L."/>
            <person name="Shigenobu S."/>
            <person name="Wang J."/>
            <person name="Liu J."/>
            <person name="Flicek P."/>
            <person name="Searle S."/>
            <person name="Wang J."/>
            <person name="Kuratani S."/>
            <person name="Yin Y."/>
            <person name="Aken B."/>
            <person name="Zhang G."/>
            <person name="Irie N."/>
        </authorList>
    </citation>
    <scope>NUCLEOTIDE SEQUENCE [LARGE SCALE GENOMIC DNA]</scope>
</reference>
<evidence type="ECO:0000256" key="2">
    <source>
        <dbReference type="ARBA" id="ARBA00001946"/>
    </source>
</evidence>
<dbReference type="CDD" id="cd00096">
    <property type="entry name" value="Ig"/>
    <property type="match status" value="1"/>
</dbReference>
<dbReference type="GO" id="GO:0045214">
    <property type="term" value="P:sarcomere organization"/>
    <property type="evidence" value="ECO:0007669"/>
    <property type="project" value="TreeGrafter"/>
</dbReference>
<comment type="cofactor">
    <cofactor evidence="2">
        <name>Mg(2+)</name>
        <dbReference type="ChEBI" id="CHEBI:18420"/>
    </cofactor>
</comment>
<evidence type="ECO:0000256" key="11">
    <source>
        <dbReference type="ARBA" id="ARBA00023319"/>
    </source>
</evidence>
<sequence length="2597" mass="290501">MMALPFYQKHHQHYDRAYRHKELESTLSQYQKEEKRKSAVYSHGSTAYAHGSAAYRHGSAAAYGHESAAYSHGSAAYGHESAAYSHGSAAYDHESAAHSRRSAAYSLGSESLNRMSAAYDHESAAHSRRSAAYSLGSESLSKRSAAYSLGSEAYSHGLKDSNTMVEDRSYKLSPKAKRAKQSLFSEEKENKAIDYVVPMFTGRQVYVSGITDTEEERIKESAAYVARRNLFATGEGISATRVATSSSMEEQHEKKSRKVAIRESAERLALKKTLEETEEFHRKLNEDKLLHAPEFVIKPRSHTVWEKQNVKLHCTVTGWPEPRLTWYKNNVPINVHTHPGKYIIESRYGMHSLEINKCDFEDTAQYRASAMNVKGELSAYASLVVKRYKGEFDESYFHAGTVTMPLSFGVSPHGYASKFEIHFVDKFEVSFGREGETMSLGCTVIIHPDIKRFHPEIQWYRNGVLITPSKWVQMHWSGERATLTLAHANKEDEGLYTLRVIMGDYYEQYSAYVFVQELSTKERRLPAQCLALKDAPHQQQHRDADAEMPGAPASPLDVECLDANKDYVIVSWKQPAVDGGSPILGYFIDKCEVGTTHWSQCNETPVKFARFPVTGLIEGRSYIFRVRAVNKAGVSIPSRVSEPVAALDPADRARLRSHPSAPWTGQIIVTEEEPAEGVVPGPPSDLNVIEATKNYVVLSWKPPGERGHEGVMYFVEKCIAGTENWQRVNTEIPVKSPRFAVFDLAEGKSYRFRVRCCNSAGVGEPSEATEATVVGDKLDIPKVPGRIIPTRNTDTSVVVTWTESKDAKELVGYYIEASIAGSGHWEPSNNNPVKGTRFICHGLLTGENYIFRVRAVNAAGLSEYSQESEAIEVKAAIGGGLLHGVCPELSGKAGGLTDYTTSWEGMHESFQPIFDTDALLKCNAKFNRHVLPSSSDKLGSTGVSEVRETVKNVPTPSPQKGAAKQASKTQPGDPLALEKMKEKEDIAAPSPPYDITVLESVHDSMVLGWKQPKIIGGAEITGYYVNYREVIDGVPGKWNEANIKPISERAYRIHNLKENMVYQFQVAAANLAGVGTPSPPTRSFKCEEWTIAVPGPPHDLLYTEVRKDSLVLLWKPPVYIGRSPVTGYYVDVKETEATDEHWRSVNEKPIANKFLKVSGLKEGVSYLFRVRATNQAGVGKPSDTTDPVIAETRPGTKEVEVDVDDNGVISLNFECDQMSSDSKFVWSKNYEPIEDESRLAFDTKGGKSKAAFKDLGEDDLGIYSCAVTDTDGVSSSYTIDEEEMKRLLALSHERKFPTVPLKSELAAELLEKGQVRFWLQAEKLSGNAKVNFVFNDKEIVNGEWAVCKAGSRKRWDSSSREEEAAPCSNGELSPQPAQCPAASSLSTLYRHMKYKMKVDHNTGLVEMIMDKLEDSDEGTYTFQLQDGKATNQSSLVLIGDVFKKLQDEADFQRQEWFRKQGPHFVEYLGWEVTADCNVLLKCKVANIKKETHIVWYKDGREIMVDEEHDFKDGVCTLLISEFSKKDAGIYEVILKDDRGKDKSKLKLVEAAFADLMNEVCRKIALSATELKIQSTAEGIRLFSFVNYYLEDLRVSWLHNDAKIKYTDRVKTGVTGEQIWLQINEPTPHDKGKYIMELFDGKTTHTRMLDLSGQDRARILGGLPDVVTIQEGKALNLTCNVWGDPVPEVTWLKNEKPLTADAHCILKYESGKSASFTMTGVNTIDSGRYGILVKNKYGTETSDFTVIVTPVMAQIGMVMHDADVQGPKLNTITIAKRKKATATSNCHNEGEKEDFVKPHVEEIIATEETPDPNETLIVEEGDDREDGDEEMGGSEIYDTEKVCHTGVLASTHEAEDPKYVQVNFFGDMYFSEKNDIEDDINKNAVIAHEGIPSGILSQTMNYVGQLAGQVLVTVKELYKGINQATLSGCIDVIVVRQQDGTYQCSPFHVRFGKLGVLRSKEKVIDIEINGDTVDLHMKLGDNGEAFFVQETEEEYEKVPAYLATSPIITEDQFFKEIEDHLLKSGENERTCQSSEVTHVMETETVFISGSVKKKKRRRKKYKQDSKKEDQVSSGVEEIFEIEISSDDERGVQHLRGSSNSSPKSDEQKEPLIYHSKDHYPLSDGDWSPLEKKQRSFLQYLITTSSKERSRQAITEARKDIDTYNQCCLYCYFLHRATVHKSVTRGTSACMWFGGKTTPDKMQAQLSSFPEQVDIVQWSSLFDTLADKSPSDPVPSLDSKRDTVREALSKLCQLPEKHEALGTRISLLESELKQQVDHLGVHKRSQHQGPHDIYLDDLKALEPEVAALYFPKSDSDPSSRPWTESDTLSGSQSPQSVGSAAADSGTECMSDSAMDLPDVTLSVCGGLSENGEISKEKFMEHIITYNEFAENPGLIDNPNLVIRIYNRSDALGQILPQLGKDWTHQGIAKLYHSINEEVIEKKPEKFKIECLNDIKNLFVPSKQPFYAAFGNRPNDVYAYTKVGVPDCRIFTVNPKGELIQERTKGNKSSYFRLSELVEYVFPLLNKEQSSAFLCPEFSSFCYWRQPFPEAFPEFWVKGFQLLKEVQYGSEPPGARSACSECCVAEQSHRSCQGKPFHKG</sequence>
<feature type="region of interest" description="Disordered" evidence="14">
    <location>
        <begin position="2088"/>
        <end position="2108"/>
    </location>
</feature>
<dbReference type="Pfam" id="PF04571">
    <property type="entry name" value="Lipin_N"/>
    <property type="match status" value="1"/>
</dbReference>
<feature type="domain" description="Ig-like" evidence="15">
    <location>
        <begin position="1187"/>
        <end position="1280"/>
    </location>
</feature>
<evidence type="ECO:0000313" key="18">
    <source>
        <dbReference type="Proteomes" id="UP000031443"/>
    </source>
</evidence>
<dbReference type="InterPro" id="IPR031315">
    <property type="entry name" value="LNS2/PITP"/>
</dbReference>
<keyword evidence="18" id="KW-1185">Reference proteome</keyword>
<dbReference type="Pfam" id="PF08235">
    <property type="entry name" value="LNS2"/>
    <property type="match status" value="1"/>
</dbReference>
<dbReference type="FunFam" id="2.60.40.10:FF:000233">
    <property type="entry name" value="Myomesin 1"/>
    <property type="match status" value="1"/>
</dbReference>
<dbReference type="GO" id="GO:0031430">
    <property type="term" value="C:M band"/>
    <property type="evidence" value="ECO:0007669"/>
    <property type="project" value="TreeGrafter"/>
</dbReference>
<comment type="subcellular location">
    <subcellularLocation>
        <location evidence="3">Cytoplasm</location>
    </subcellularLocation>
</comment>
<dbReference type="PROSITE" id="PS50853">
    <property type="entry name" value="FN3"/>
    <property type="match status" value="5"/>
</dbReference>
<evidence type="ECO:0000313" key="17">
    <source>
        <dbReference type="EMBL" id="EMP31054.1"/>
    </source>
</evidence>
<feature type="domain" description="Ig-like" evidence="15">
    <location>
        <begin position="412"/>
        <end position="500"/>
    </location>
</feature>
<evidence type="ECO:0000256" key="12">
    <source>
        <dbReference type="ARBA" id="ARBA00071829"/>
    </source>
</evidence>
<evidence type="ECO:0000259" key="15">
    <source>
        <dbReference type="PROSITE" id="PS50835"/>
    </source>
</evidence>
<evidence type="ECO:0000256" key="14">
    <source>
        <dbReference type="SAM" id="MobiDB-lite"/>
    </source>
</evidence>
<evidence type="ECO:0000256" key="4">
    <source>
        <dbReference type="ARBA" id="ARBA00012638"/>
    </source>
</evidence>
<comment type="catalytic activity">
    <reaction evidence="1">
        <text>a 1,2-diacyl-sn-glycero-3-phosphate + H2O = a 1,2-diacyl-sn-glycerol + phosphate</text>
        <dbReference type="Rhea" id="RHEA:27429"/>
        <dbReference type="ChEBI" id="CHEBI:15377"/>
        <dbReference type="ChEBI" id="CHEBI:17815"/>
        <dbReference type="ChEBI" id="CHEBI:43474"/>
        <dbReference type="ChEBI" id="CHEBI:58608"/>
        <dbReference type="EC" id="3.1.3.4"/>
    </reaction>
    <physiologicalReaction direction="left-to-right" evidence="1">
        <dbReference type="Rhea" id="RHEA:27430"/>
    </physiologicalReaction>
</comment>
<dbReference type="PROSITE" id="PS50835">
    <property type="entry name" value="IG_LIKE"/>
    <property type="match status" value="5"/>
</dbReference>
<evidence type="ECO:0000256" key="7">
    <source>
        <dbReference type="ARBA" id="ARBA00022553"/>
    </source>
</evidence>
<dbReference type="InterPro" id="IPR013209">
    <property type="entry name" value="LNS2"/>
</dbReference>
<accession>M7B1W3</accession>
<dbReference type="SMART" id="SM00409">
    <property type="entry name" value="IG"/>
    <property type="match status" value="5"/>
</dbReference>
<feature type="domain" description="Fibronectin type-III" evidence="16">
    <location>
        <begin position="554"/>
        <end position="649"/>
    </location>
</feature>
<feature type="compositionally biased region" description="Polar residues" evidence="14">
    <location>
        <begin position="2314"/>
        <end position="2336"/>
    </location>
</feature>
<dbReference type="GO" id="GO:0008195">
    <property type="term" value="F:phosphatidate phosphatase activity"/>
    <property type="evidence" value="ECO:0007669"/>
    <property type="project" value="UniProtKB-EC"/>
</dbReference>
<evidence type="ECO:0000256" key="8">
    <source>
        <dbReference type="ARBA" id="ARBA00022737"/>
    </source>
</evidence>
<dbReference type="CDD" id="cd20951">
    <property type="entry name" value="IgI_titin_I1-like"/>
    <property type="match status" value="1"/>
</dbReference>
<dbReference type="SMART" id="SM00775">
    <property type="entry name" value="LNS2"/>
    <property type="match status" value="1"/>
</dbReference>
<dbReference type="InterPro" id="IPR007651">
    <property type="entry name" value="Lipin_N"/>
</dbReference>
<feature type="domain" description="Fibronectin type-III" evidence="16">
    <location>
        <begin position="682"/>
        <end position="776"/>
    </location>
</feature>
<dbReference type="InterPro" id="IPR003598">
    <property type="entry name" value="Ig_sub2"/>
</dbReference>
<dbReference type="GO" id="GO:0005198">
    <property type="term" value="F:structural molecule activity"/>
    <property type="evidence" value="ECO:0007669"/>
    <property type="project" value="UniProtKB-ARBA"/>
</dbReference>
<dbReference type="PANTHER" id="PTHR13817">
    <property type="entry name" value="TITIN"/>
    <property type="match status" value="1"/>
</dbReference>
<feature type="region of interest" description="Disordered" evidence="14">
    <location>
        <begin position="2308"/>
        <end position="2349"/>
    </location>
</feature>
<dbReference type="FunFam" id="2.60.40.10:FF:000134">
    <property type="entry name" value="Myomesin 1"/>
    <property type="match status" value="1"/>
</dbReference>
<feature type="domain" description="Ig-like" evidence="15">
    <location>
        <begin position="1462"/>
        <end position="1548"/>
    </location>
</feature>
<keyword evidence="9" id="KW-0378">Hydrolase</keyword>
<dbReference type="FunFam" id="2.60.40.10:FF:000069">
    <property type="entry name" value="Alpha-protein kinase 3"/>
    <property type="match status" value="1"/>
</dbReference>
<dbReference type="FunFam" id="2.60.40.10:FF:000124">
    <property type="entry name" value="Myomesin 1"/>
    <property type="match status" value="1"/>
</dbReference>
<dbReference type="Proteomes" id="UP000031443">
    <property type="component" value="Unassembled WGS sequence"/>
</dbReference>
<feature type="region of interest" description="Disordered" evidence="14">
    <location>
        <begin position="1355"/>
        <end position="1378"/>
    </location>
</feature>
<dbReference type="Pfam" id="PF07679">
    <property type="entry name" value="I-set"/>
    <property type="match status" value="4"/>
</dbReference>
<keyword evidence="8" id="KW-0677">Repeat</keyword>
<dbReference type="SUPFAM" id="SSF48726">
    <property type="entry name" value="Immunoglobulin"/>
    <property type="match status" value="6"/>
</dbReference>
<dbReference type="InterPro" id="IPR003961">
    <property type="entry name" value="FN3_dom"/>
</dbReference>
<evidence type="ECO:0000256" key="13">
    <source>
        <dbReference type="ARBA" id="ARBA00082259"/>
    </source>
</evidence>
<proteinExistence type="predicted"/>
<dbReference type="PRINTS" id="PR00014">
    <property type="entry name" value="FNTYPEIII"/>
</dbReference>
<dbReference type="FunFam" id="2.60.40.10:FF:002172">
    <property type="entry name" value="Myomesin 1a (skelemin)"/>
    <property type="match status" value="2"/>
</dbReference>
<dbReference type="eggNOG" id="KOG0613">
    <property type="taxonomic scope" value="Eukaryota"/>
</dbReference>
<keyword evidence="7" id="KW-0597">Phosphoprotein</keyword>
<keyword evidence="10" id="KW-0514">Muscle protein</keyword>
<dbReference type="FunFam" id="2.60.40.10:FF:000197">
    <property type="entry name" value="Myomesin 1"/>
    <property type="match status" value="1"/>
</dbReference>
<feature type="region of interest" description="Disordered" evidence="14">
    <location>
        <begin position="936"/>
        <end position="973"/>
    </location>
</feature>
<dbReference type="FunFam" id="2.60.40.10:FF:000467">
    <property type="entry name" value="Myomesin 1"/>
    <property type="match status" value="1"/>
</dbReference>
<evidence type="ECO:0000256" key="5">
    <source>
        <dbReference type="ARBA" id="ARBA00022433"/>
    </source>
</evidence>
<dbReference type="FunFam" id="2.60.40.10:FF:000029">
    <property type="entry name" value="Myomesin 1"/>
    <property type="match status" value="1"/>
</dbReference>
<dbReference type="GO" id="GO:0032982">
    <property type="term" value="C:myosin filament"/>
    <property type="evidence" value="ECO:0007669"/>
    <property type="project" value="UniProtKB-KW"/>
</dbReference>
<dbReference type="InterPro" id="IPR013783">
    <property type="entry name" value="Ig-like_fold"/>
</dbReference>
<protein>
    <recommendedName>
        <fullName evidence="12">Myomesin-1</fullName>
        <ecNumber evidence="4">3.1.3.4</ecNumber>
    </recommendedName>
    <alternativeName>
        <fullName evidence="13">Myomesin family member 1</fullName>
    </alternativeName>
</protein>
<dbReference type="EC" id="3.1.3.4" evidence="4"/>
<dbReference type="FunFam" id="2.60.40.10:FF:000179">
    <property type="entry name" value="Myomesin 2"/>
    <property type="match status" value="1"/>
</dbReference>
<dbReference type="FunFam" id="2.60.40.10:FF:000222">
    <property type="entry name" value="Myomesin 1"/>
    <property type="match status" value="1"/>
</dbReference>
<dbReference type="GO" id="GO:0019900">
    <property type="term" value="F:kinase binding"/>
    <property type="evidence" value="ECO:0007669"/>
    <property type="project" value="TreeGrafter"/>
</dbReference>
<organism evidence="17 18">
    <name type="scientific">Chelonia mydas</name>
    <name type="common">Green sea-turtle</name>
    <name type="synonym">Chelonia agassizi</name>
    <dbReference type="NCBI Taxonomy" id="8469"/>
    <lineage>
        <taxon>Eukaryota</taxon>
        <taxon>Metazoa</taxon>
        <taxon>Chordata</taxon>
        <taxon>Craniata</taxon>
        <taxon>Vertebrata</taxon>
        <taxon>Euteleostomi</taxon>
        <taxon>Archelosauria</taxon>
        <taxon>Testudinata</taxon>
        <taxon>Testudines</taxon>
        <taxon>Cryptodira</taxon>
        <taxon>Durocryptodira</taxon>
        <taxon>Americhelydia</taxon>
        <taxon>Chelonioidea</taxon>
        <taxon>Cheloniidae</taxon>
        <taxon>Chelonia</taxon>
    </lineage>
</organism>
<evidence type="ECO:0000256" key="1">
    <source>
        <dbReference type="ARBA" id="ARBA00001180"/>
    </source>
</evidence>
<dbReference type="FunFam" id="2.60.40.10:FF:000192">
    <property type="entry name" value="Myomesin 1"/>
    <property type="match status" value="1"/>
</dbReference>
<dbReference type="InterPro" id="IPR036179">
    <property type="entry name" value="Ig-like_dom_sf"/>
</dbReference>
<feature type="domain" description="Ig-like" evidence="15">
    <location>
        <begin position="293"/>
        <end position="384"/>
    </location>
</feature>
<dbReference type="Pfam" id="PF16876">
    <property type="entry name" value="Lipin_mid"/>
    <property type="match status" value="1"/>
</dbReference>
<feature type="domain" description="Fibronectin type-III" evidence="16">
    <location>
        <begin position="783"/>
        <end position="876"/>
    </location>
</feature>
<evidence type="ECO:0000256" key="6">
    <source>
        <dbReference type="ARBA" id="ARBA00022490"/>
    </source>
</evidence>
<dbReference type="EMBL" id="KB547018">
    <property type="protein sequence ID" value="EMP31054.1"/>
    <property type="molecule type" value="Genomic_DNA"/>
</dbReference>
<dbReference type="InterPro" id="IPR007110">
    <property type="entry name" value="Ig-like_dom"/>
</dbReference>
<dbReference type="Gene3D" id="2.60.40.10">
    <property type="entry name" value="Immunoglobulins"/>
    <property type="match status" value="12"/>
</dbReference>
<keyword evidence="11" id="KW-0393">Immunoglobulin domain</keyword>
<feature type="domain" description="Ig-like" evidence="15">
    <location>
        <begin position="1668"/>
        <end position="1748"/>
    </location>
</feature>
<dbReference type="InterPro" id="IPR013098">
    <property type="entry name" value="Ig_I-set"/>
</dbReference>
<dbReference type="InterPro" id="IPR031703">
    <property type="entry name" value="Lipin_mid"/>
</dbReference>